<dbReference type="PANTHER" id="PTHR17630">
    <property type="entry name" value="DIENELACTONE HYDROLASE"/>
    <property type="match status" value="1"/>
</dbReference>
<dbReference type="VEuPathDB" id="FungiDB:FOMG_12985"/>
<dbReference type="InterPro" id="IPR002925">
    <property type="entry name" value="Dienelactn_hydro"/>
</dbReference>
<comment type="caution">
    <text evidence="3">The sequence shown here is derived from an EMBL/GenBank/DDBJ whole genome shotgun (WGS) entry which is preliminary data.</text>
</comment>
<feature type="domain" description="Dienelactone hydrolase" evidence="2">
    <location>
        <begin position="53"/>
        <end position="231"/>
    </location>
</feature>
<dbReference type="GO" id="GO:0016787">
    <property type="term" value="F:hydrolase activity"/>
    <property type="evidence" value="ECO:0007669"/>
    <property type="project" value="InterPro"/>
</dbReference>
<dbReference type="SUPFAM" id="SSF53474">
    <property type="entry name" value="alpha/beta-Hydrolases"/>
    <property type="match status" value="1"/>
</dbReference>
<sequence>MRFFQPIAVFLSLLTSIAPSGVMAAEESAANQHQKGETVKYQGLNLYVSKPGRLVDNFSKEGFVVAAPDLFQGNPARETPDFNITEFLAKHPPSVTDPIVAKAINYLRNELKVNSIAATGYCYGGRYVFRSLGQNSKVDVGFTAHPSLLATEEIEAVRKPVSIAGAAEDQIFPQPRQAETEAILTKIGKPFTSVLYSGTTHGFAVRANASNPQQVFAKDEAFYQAVRFFNAWD</sequence>
<evidence type="ECO:0000256" key="1">
    <source>
        <dbReference type="SAM" id="SignalP"/>
    </source>
</evidence>
<feature type="chain" id="PRO_5019150722" description="Dienelactone hydrolase domain-containing protein" evidence="1">
    <location>
        <begin position="25"/>
        <end position="233"/>
    </location>
</feature>
<dbReference type="VEuPathDB" id="FungiDB:FOZG_08476"/>
<dbReference type="EMBL" id="MRCY01000012">
    <property type="protein sequence ID" value="RKL18705.1"/>
    <property type="molecule type" value="Genomic_DNA"/>
</dbReference>
<gene>
    <name evidence="3" type="ORF">BFJ68_g3729</name>
</gene>
<dbReference type="AlphaFoldDB" id="A0A420RP17"/>
<dbReference type="Gene3D" id="3.40.50.1820">
    <property type="entry name" value="alpha/beta hydrolase"/>
    <property type="match status" value="1"/>
</dbReference>
<reference evidence="3 4" key="1">
    <citation type="journal article" date="2018" name="Sci. Rep.">
        <title>Characterisation of pathogen-specific regions and novel effector candidates in Fusarium oxysporum f. sp. cepae.</title>
        <authorList>
            <person name="Armitage A.D."/>
            <person name="Taylor A."/>
            <person name="Sobczyk M.K."/>
            <person name="Baxter L."/>
            <person name="Greenfield B.P."/>
            <person name="Bates H.J."/>
            <person name="Wilson F."/>
            <person name="Jackson A.C."/>
            <person name="Ott S."/>
            <person name="Harrison R.J."/>
            <person name="Clarkson J.P."/>
        </authorList>
    </citation>
    <scope>NUCLEOTIDE SEQUENCE [LARGE SCALE GENOMIC DNA]</scope>
    <source>
        <strain evidence="3 4">Fo_A28</strain>
    </source>
</reference>
<protein>
    <recommendedName>
        <fullName evidence="2">Dienelactone hydrolase domain-containing protein</fullName>
    </recommendedName>
</protein>
<dbReference type="VEuPathDB" id="FungiDB:FOXG_03536"/>
<dbReference type="PANTHER" id="PTHR17630:SF44">
    <property type="entry name" value="PROTEIN AIM2"/>
    <property type="match status" value="1"/>
</dbReference>
<organism evidence="3 4">
    <name type="scientific">Fusarium oxysporum</name>
    <name type="common">Fusarium vascular wilt</name>
    <dbReference type="NCBI Taxonomy" id="5507"/>
    <lineage>
        <taxon>Eukaryota</taxon>
        <taxon>Fungi</taxon>
        <taxon>Dikarya</taxon>
        <taxon>Ascomycota</taxon>
        <taxon>Pezizomycotina</taxon>
        <taxon>Sordariomycetes</taxon>
        <taxon>Hypocreomycetidae</taxon>
        <taxon>Hypocreales</taxon>
        <taxon>Nectriaceae</taxon>
        <taxon>Fusarium</taxon>
        <taxon>Fusarium oxysporum species complex</taxon>
    </lineage>
</organism>
<accession>A0A420RP17</accession>
<feature type="signal peptide" evidence="1">
    <location>
        <begin position="1"/>
        <end position="24"/>
    </location>
</feature>
<dbReference type="VEuPathDB" id="FungiDB:FOIG_13109"/>
<dbReference type="InterPro" id="IPR029058">
    <property type="entry name" value="AB_hydrolase_fold"/>
</dbReference>
<proteinExistence type="predicted"/>
<evidence type="ECO:0000313" key="3">
    <source>
        <dbReference type="EMBL" id="RKL18705.1"/>
    </source>
</evidence>
<keyword evidence="1" id="KW-0732">Signal</keyword>
<evidence type="ECO:0000313" key="4">
    <source>
        <dbReference type="Proteomes" id="UP000285860"/>
    </source>
</evidence>
<dbReference type="Proteomes" id="UP000285860">
    <property type="component" value="Unassembled WGS sequence"/>
</dbReference>
<dbReference type="VEuPathDB" id="FungiDB:HZS61_015624"/>
<dbReference type="Pfam" id="PF01738">
    <property type="entry name" value="DLH"/>
    <property type="match status" value="1"/>
</dbReference>
<name>A0A420RP17_FUSOX</name>
<dbReference type="VEuPathDB" id="FungiDB:FOC1_g10008358"/>
<evidence type="ECO:0000259" key="2">
    <source>
        <dbReference type="Pfam" id="PF01738"/>
    </source>
</evidence>